<organism evidence="1 2">
    <name type="scientific">Streptomyces mirabilis</name>
    <dbReference type="NCBI Taxonomy" id="68239"/>
    <lineage>
        <taxon>Bacteria</taxon>
        <taxon>Bacillati</taxon>
        <taxon>Actinomycetota</taxon>
        <taxon>Actinomycetes</taxon>
        <taxon>Kitasatosporales</taxon>
        <taxon>Streptomycetaceae</taxon>
        <taxon>Streptomyces</taxon>
    </lineage>
</organism>
<protein>
    <submittedName>
        <fullName evidence="1">Uncharacterized protein</fullName>
    </submittedName>
</protein>
<proteinExistence type="predicted"/>
<reference evidence="1 2" key="1">
    <citation type="submission" date="2016-10" db="EMBL/GenBank/DDBJ databases">
        <authorList>
            <person name="de Groot N.N."/>
        </authorList>
    </citation>
    <scope>NUCLEOTIDE SEQUENCE [LARGE SCALE GENOMIC DNA]</scope>
    <source>
        <strain evidence="1 2">OK461</strain>
    </source>
</reference>
<accession>A0A1I2U8X8</accession>
<evidence type="ECO:0000313" key="1">
    <source>
        <dbReference type="EMBL" id="SFG71051.1"/>
    </source>
</evidence>
<evidence type="ECO:0000313" key="2">
    <source>
        <dbReference type="Proteomes" id="UP000181942"/>
    </source>
</evidence>
<gene>
    <name evidence="1" type="ORF">SAMN02787118_126120</name>
</gene>
<dbReference type="EMBL" id="FONR01000026">
    <property type="protein sequence ID" value="SFG71051.1"/>
    <property type="molecule type" value="Genomic_DNA"/>
</dbReference>
<name>A0A1I2U8X8_9ACTN</name>
<dbReference type="AlphaFoldDB" id="A0A1I2U8X8"/>
<dbReference type="Proteomes" id="UP000181942">
    <property type="component" value="Unassembled WGS sequence"/>
</dbReference>
<dbReference type="RefSeq" id="WP_256259323.1">
    <property type="nucleotide sequence ID" value="NZ_FONR01000026.1"/>
</dbReference>
<sequence>MTNPDTITMRLCGSSWRAAHAPALPGFAPSRVPLFLPVVWR</sequence>